<sequence>MNAIQPPNMTRSLLLDNQQATLNETLHHLLAQHAGRALDICTTRLTLEGWALVCDGLQQVGNLRLLLNPTVLATIEDEPLADMHTTRTHHPLGTERSKDPQEERLALVEALIAFLQQNHVQVRFAERPPLHARCFLFYADQDSARSAPQTAIVGSSDLTRTGLLTNAELNVVHRAHLTHDDITLKRLRGLLEREERTLLLQCSQEQRLLAARLPTLLLLEHLTTWFAHHWEHATDGKGRLIAHLQAHKAQYYSAPLRQHDQPGEAPEQAQPPHGKDASAPHSGTPRKETWAEHDYTQRQQG</sequence>
<protein>
    <submittedName>
        <fullName evidence="2">Uncharacterized protein</fullName>
    </submittedName>
</protein>
<comment type="caution">
    <text evidence="2">The sequence shown here is derived from an EMBL/GenBank/DDBJ whole genome shotgun (WGS) entry which is preliminary data.</text>
</comment>
<feature type="region of interest" description="Disordered" evidence="1">
    <location>
        <begin position="257"/>
        <end position="301"/>
    </location>
</feature>
<dbReference type="InParanoid" id="D6TWW1"/>
<feature type="compositionally biased region" description="Basic and acidic residues" evidence="1">
    <location>
        <begin position="285"/>
        <end position="301"/>
    </location>
</feature>
<name>D6TWW1_KTERA</name>
<evidence type="ECO:0000313" key="2">
    <source>
        <dbReference type="EMBL" id="EFH84694.1"/>
    </source>
</evidence>
<organism evidence="2 3">
    <name type="scientific">Ktedonobacter racemifer DSM 44963</name>
    <dbReference type="NCBI Taxonomy" id="485913"/>
    <lineage>
        <taxon>Bacteria</taxon>
        <taxon>Bacillati</taxon>
        <taxon>Chloroflexota</taxon>
        <taxon>Ktedonobacteria</taxon>
        <taxon>Ktedonobacterales</taxon>
        <taxon>Ktedonobacteraceae</taxon>
        <taxon>Ktedonobacter</taxon>
    </lineage>
</organism>
<reference evidence="2 3" key="1">
    <citation type="journal article" date="2011" name="Stand. Genomic Sci.">
        <title>Non-contiguous finished genome sequence and contextual data of the filamentous soil bacterium Ktedonobacter racemifer type strain (SOSP1-21).</title>
        <authorList>
            <person name="Chang Y.J."/>
            <person name="Land M."/>
            <person name="Hauser L."/>
            <person name="Chertkov O."/>
            <person name="Del Rio T.G."/>
            <person name="Nolan M."/>
            <person name="Copeland A."/>
            <person name="Tice H."/>
            <person name="Cheng J.F."/>
            <person name="Lucas S."/>
            <person name="Han C."/>
            <person name="Goodwin L."/>
            <person name="Pitluck S."/>
            <person name="Ivanova N."/>
            <person name="Ovchinikova G."/>
            <person name="Pati A."/>
            <person name="Chen A."/>
            <person name="Palaniappan K."/>
            <person name="Mavromatis K."/>
            <person name="Liolios K."/>
            <person name="Brettin T."/>
            <person name="Fiebig A."/>
            <person name="Rohde M."/>
            <person name="Abt B."/>
            <person name="Goker M."/>
            <person name="Detter J.C."/>
            <person name="Woyke T."/>
            <person name="Bristow J."/>
            <person name="Eisen J.A."/>
            <person name="Markowitz V."/>
            <person name="Hugenholtz P."/>
            <person name="Kyrpides N.C."/>
            <person name="Klenk H.P."/>
            <person name="Lapidus A."/>
        </authorList>
    </citation>
    <scope>NUCLEOTIDE SEQUENCE [LARGE SCALE GENOMIC DNA]</scope>
    <source>
        <strain evidence="3">DSM 44963</strain>
    </source>
</reference>
<dbReference type="EMBL" id="ADVG01000003">
    <property type="protein sequence ID" value="EFH84694.1"/>
    <property type="molecule type" value="Genomic_DNA"/>
</dbReference>
<feature type="compositionally biased region" description="Low complexity" evidence="1">
    <location>
        <begin position="263"/>
        <end position="272"/>
    </location>
</feature>
<gene>
    <name evidence="2" type="ORF">Krac_5794</name>
</gene>
<dbReference type="Gene3D" id="3.30.870.10">
    <property type="entry name" value="Endonuclease Chain A"/>
    <property type="match status" value="1"/>
</dbReference>
<dbReference type="AlphaFoldDB" id="D6TWW1"/>
<evidence type="ECO:0000313" key="3">
    <source>
        <dbReference type="Proteomes" id="UP000004508"/>
    </source>
</evidence>
<dbReference type="OrthoDB" id="9814088at2"/>
<accession>D6TWW1</accession>
<dbReference type="Proteomes" id="UP000004508">
    <property type="component" value="Unassembled WGS sequence"/>
</dbReference>
<proteinExistence type="predicted"/>
<keyword evidence="3" id="KW-1185">Reference proteome</keyword>
<dbReference type="STRING" id="485913.Krac_5794"/>
<dbReference type="eggNOG" id="COG1502">
    <property type="taxonomic scope" value="Bacteria"/>
</dbReference>
<evidence type="ECO:0000256" key="1">
    <source>
        <dbReference type="SAM" id="MobiDB-lite"/>
    </source>
</evidence>
<dbReference type="RefSeq" id="WP_007916415.1">
    <property type="nucleotide sequence ID" value="NZ_ADVG01000003.1"/>
</dbReference>